<dbReference type="OrthoDB" id="21128at2759"/>
<evidence type="ECO:0000313" key="8">
    <source>
        <dbReference type="EMBL" id="USW49798.1"/>
    </source>
</evidence>
<feature type="compositionally biased region" description="Polar residues" evidence="6">
    <location>
        <begin position="41"/>
        <end position="50"/>
    </location>
</feature>
<feature type="compositionally biased region" description="Low complexity" evidence="6">
    <location>
        <begin position="19"/>
        <end position="40"/>
    </location>
</feature>
<dbReference type="InterPro" id="IPR036322">
    <property type="entry name" value="WD40_repeat_dom_sf"/>
</dbReference>
<evidence type="ECO:0000256" key="1">
    <source>
        <dbReference type="ARBA" id="ARBA00004201"/>
    </source>
</evidence>
<dbReference type="Pfam" id="PF24106">
    <property type="entry name" value="Beta-prop_EDC4L"/>
    <property type="match status" value="1"/>
</dbReference>
<feature type="region of interest" description="Disordered" evidence="6">
    <location>
        <begin position="230"/>
        <end position="347"/>
    </location>
</feature>
<feature type="compositionally biased region" description="Polar residues" evidence="6">
    <location>
        <begin position="280"/>
        <end position="296"/>
    </location>
</feature>
<feature type="region of interest" description="Disordered" evidence="6">
    <location>
        <begin position="1"/>
        <end position="87"/>
    </location>
</feature>
<protein>
    <submittedName>
        <fullName evidence="8">Enhancer of mRNA-decapping protein</fullName>
    </submittedName>
</protein>
<feature type="compositionally biased region" description="Polar residues" evidence="6">
    <location>
        <begin position="230"/>
        <end position="247"/>
    </location>
</feature>
<evidence type="ECO:0000256" key="3">
    <source>
        <dbReference type="ARBA" id="ARBA00022490"/>
    </source>
</evidence>
<evidence type="ECO:0000256" key="4">
    <source>
        <dbReference type="ARBA" id="ARBA00022574"/>
    </source>
</evidence>
<keyword evidence="9" id="KW-1185">Reference proteome</keyword>
<feature type="compositionally biased region" description="Acidic residues" evidence="6">
    <location>
        <begin position="390"/>
        <end position="401"/>
    </location>
</feature>
<feature type="domain" description="EDC4-like protein pdc1 beta-propeller" evidence="7">
    <location>
        <begin position="564"/>
        <end position="781"/>
    </location>
</feature>
<proteinExistence type="inferred from homology"/>
<sequence length="1412" mass="154637">MADLSELFSRLKQQNTEHQLPAQSPAAQPPSQASLWAQPSYEQPSVSTPLVSPPIHTPNPHHASNILSPVNPSSNAGTPGPDLNRTNNLLNLLKFNGQSGQQQQQQSQTGAMAGLTNVASNRHTSMQLPAVQPRDGGHSRGETRPLSAADVMANLQRSASGSVVTQRNLTAVDDELRSKSSGNPQDFLLNLLKGPKSHIPAASPAAQTEHTARTVKPQPDVDDLAKQFGQASVDSTASQPAQESTPARQFGSPAASSTPFEAPPGNKASMFSYVNPFDQLHTSSPLNRNRTPQPTEQAAAPNKIEILKHDRSASSTQNGDSSQPAAKSRKIHDDSSSAETKSVSQKLENIGEKVEKQVAHALKAADSREPLRSSSKHTTDDERIKKETANNEDVESNWESAEDDAKEYKVGVYNFPMKPFVSLQVLSPKHIRPVRQDNFMVIAQLKKEFDQIDRALVTATQTHIVYAQVATKKDNGGFRIIRQDSGDHKQVFRSSGERIFNVQLCSVADKQHDVETVLGTGVNGAIFWTSLVKSRGDSFQDDDVEGHGFIMPPVATIEENTSGSPVKTRAKMSSRHPDYFAIARGKHIFLIAPDTVKTRTYTDTTTRRVDSEKYFSDHTLKINTGKAGKDFCFSEDDTVIASLDKNGRFKFWDIRDLTAQASNSSFQPGKHDPVELRDAIWQNTAVTSGSRVDEKPSVSSIMFLDKEKPVNKGSALRYMIIGFKQNHILQLWDLGLGKAVQEIRLPHEKDSDGICSLTYHPKTGIVTIGHPTRNSIYFLHLSAPKYNIPTMEQARYIKMLATNDPTLPKPESTAIMSGLREFSFAKVGQLRSVDMLRTPVENAGENGTEDETLFELYIMHSKGSAGISVKREDLGWDKHSKMVNPKDALKEGVIEVRELSLPKQPSPSTERGETDTAPKPVVKSAKPEVSKEPSPPAVIKSEGVRSPTPRSNAPLPRMTSPEPPTKPLPQLPINPPLITADSYTHAALRAKSPAGSKSSEEVVRNTIISPQAKETAVVNASNAATQASAPIAGAGDYQSVLTRQFDSLYQRIESDKRVQDAAAGAKQDALLRLVSSTLTENVDRSLSSIIATRIEKDVIPTLTDVTSKVVDRKIAESLPPQLNASVAAAMKANLSNTLQQALQDKEVHKAISDLTANQVAQRVQQQVSAMLQKQLPEMTTKAAQKLVGDLEGKLVQHQRTSEAQRQQDNIKIEELSGIVRSLSTTLQGMAASQASFQEQILKLQREAREGQGRNARSVSSSPPVTEEPPAEPEDTDVANMTQLLMDGKYEEATIQWISSDRQAEIFDKLFVRVNPTYLTSLSPLVALTVSAAITSSFDTFISERLDWLTRVLQQIDIRNEDILDVAPKIMDVLTQRLQGAYMAISEAKPSDPALRTISNLSRQVQEIRRVAQ</sequence>
<dbReference type="PANTHER" id="PTHR15598">
    <property type="entry name" value="ENHANCER OF MRNA-DECAPPING PROTEIN 4"/>
    <property type="match status" value="1"/>
</dbReference>
<reference evidence="8" key="1">
    <citation type="submission" date="2022-06" db="EMBL/GenBank/DDBJ databases">
        <title>Complete genome sequences of two strains of the flax pathogen Septoria linicola.</title>
        <authorList>
            <person name="Lapalu N."/>
            <person name="Simon A."/>
            <person name="Demenou B."/>
            <person name="Paumier D."/>
            <person name="Guillot M.-P."/>
            <person name="Gout L."/>
            <person name="Valade R."/>
        </authorList>
    </citation>
    <scope>NUCLEOTIDE SEQUENCE</scope>
    <source>
        <strain evidence="8">SE15195</strain>
    </source>
</reference>
<comment type="subcellular location">
    <subcellularLocation>
        <location evidence="1">Cytoplasm</location>
        <location evidence="1">P-body</location>
    </subcellularLocation>
</comment>
<feature type="compositionally biased region" description="Polar residues" evidence="6">
    <location>
        <begin position="337"/>
        <end position="347"/>
    </location>
</feature>
<name>A0A9Q9APF6_9PEZI</name>
<dbReference type="GO" id="GO:0000932">
    <property type="term" value="C:P-body"/>
    <property type="evidence" value="ECO:0007669"/>
    <property type="project" value="UniProtKB-SubCell"/>
</dbReference>
<comment type="similarity">
    <text evidence="2">Belongs to the WD repeat EDC4 family.</text>
</comment>
<evidence type="ECO:0000256" key="6">
    <source>
        <dbReference type="SAM" id="MobiDB-lite"/>
    </source>
</evidence>
<feature type="compositionally biased region" description="Basic and acidic residues" evidence="6">
    <location>
        <begin position="362"/>
        <end position="389"/>
    </location>
</feature>
<dbReference type="InterPro" id="IPR045152">
    <property type="entry name" value="EDC4-like"/>
</dbReference>
<dbReference type="PANTHER" id="PTHR15598:SF5">
    <property type="entry name" value="ENHANCER OF MRNA-DECAPPING PROTEIN 4"/>
    <property type="match status" value="1"/>
</dbReference>
<gene>
    <name evidence="8" type="ORF">Slin15195_G031170</name>
</gene>
<keyword evidence="4" id="KW-0853">WD repeat</keyword>
<keyword evidence="5" id="KW-0677">Repeat</keyword>
<feature type="region of interest" description="Disordered" evidence="6">
    <location>
        <begin position="362"/>
        <end position="401"/>
    </location>
</feature>
<accession>A0A9Q9APF6</accession>
<feature type="compositionally biased region" description="Polar residues" evidence="6">
    <location>
        <begin position="313"/>
        <end position="325"/>
    </location>
</feature>
<dbReference type="Proteomes" id="UP001056384">
    <property type="component" value="Chromosome 2"/>
</dbReference>
<dbReference type="Gene3D" id="2.130.10.10">
    <property type="entry name" value="YVTN repeat-like/Quinoprotein amine dehydrogenase"/>
    <property type="match status" value="1"/>
</dbReference>
<evidence type="ECO:0000259" key="7">
    <source>
        <dbReference type="Pfam" id="PF24106"/>
    </source>
</evidence>
<feature type="compositionally biased region" description="Polar residues" evidence="6">
    <location>
        <begin position="65"/>
        <end position="77"/>
    </location>
</feature>
<dbReference type="InterPro" id="IPR055393">
    <property type="entry name" value="Beta-prop_EDC4L"/>
</dbReference>
<keyword evidence="3" id="KW-0963">Cytoplasm</keyword>
<dbReference type="EMBL" id="CP099419">
    <property type="protein sequence ID" value="USW49798.1"/>
    <property type="molecule type" value="Genomic_DNA"/>
</dbReference>
<dbReference type="GO" id="GO:0031087">
    <property type="term" value="P:deadenylation-independent decapping of nuclear-transcribed mRNA"/>
    <property type="evidence" value="ECO:0007669"/>
    <property type="project" value="InterPro"/>
</dbReference>
<evidence type="ECO:0000313" key="9">
    <source>
        <dbReference type="Proteomes" id="UP001056384"/>
    </source>
</evidence>
<feature type="region of interest" description="Disordered" evidence="6">
    <location>
        <begin position="1247"/>
        <end position="1276"/>
    </location>
</feature>
<dbReference type="InterPro" id="IPR015943">
    <property type="entry name" value="WD40/YVTN_repeat-like_dom_sf"/>
</dbReference>
<organism evidence="8 9">
    <name type="scientific">Septoria linicola</name>
    <dbReference type="NCBI Taxonomy" id="215465"/>
    <lineage>
        <taxon>Eukaryota</taxon>
        <taxon>Fungi</taxon>
        <taxon>Dikarya</taxon>
        <taxon>Ascomycota</taxon>
        <taxon>Pezizomycotina</taxon>
        <taxon>Dothideomycetes</taxon>
        <taxon>Dothideomycetidae</taxon>
        <taxon>Mycosphaerellales</taxon>
        <taxon>Mycosphaerellaceae</taxon>
        <taxon>Septoria</taxon>
    </lineage>
</organism>
<feature type="region of interest" description="Disordered" evidence="6">
    <location>
        <begin position="896"/>
        <end position="969"/>
    </location>
</feature>
<evidence type="ECO:0000256" key="2">
    <source>
        <dbReference type="ARBA" id="ARBA00009639"/>
    </source>
</evidence>
<evidence type="ECO:0000256" key="5">
    <source>
        <dbReference type="ARBA" id="ARBA00022737"/>
    </source>
</evidence>
<dbReference type="SUPFAM" id="SSF50978">
    <property type="entry name" value="WD40 repeat-like"/>
    <property type="match status" value="1"/>
</dbReference>